<evidence type="ECO:0000313" key="3">
    <source>
        <dbReference type="Proteomes" id="UP000267029"/>
    </source>
</evidence>
<dbReference type="Proteomes" id="UP000267029">
    <property type="component" value="Unassembled WGS sequence"/>
</dbReference>
<protein>
    <submittedName>
        <fullName evidence="2">Uncharacterized protein</fullName>
    </submittedName>
</protein>
<keyword evidence="3" id="KW-1185">Reference proteome</keyword>
<dbReference type="EMBL" id="UXSR01001194">
    <property type="protein sequence ID" value="VDD78021.1"/>
    <property type="molecule type" value="Genomic_DNA"/>
</dbReference>
<organism evidence="2 3">
    <name type="scientific">Mesocestoides corti</name>
    <name type="common">Flatworm</name>
    <dbReference type="NCBI Taxonomy" id="53468"/>
    <lineage>
        <taxon>Eukaryota</taxon>
        <taxon>Metazoa</taxon>
        <taxon>Spiralia</taxon>
        <taxon>Lophotrochozoa</taxon>
        <taxon>Platyhelminthes</taxon>
        <taxon>Cestoda</taxon>
        <taxon>Eucestoda</taxon>
        <taxon>Cyclophyllidea</taxon>
        <taxon>Mesocestoididae</taxon>
        <taxon>Mesocestoides</taxon>
    </lineage>
</organism>
<name>A0A0R3UAS5_MESCO</name>
<dbReference type="AlphaFoldDB" id="A0A0R3UAS5"/>
<reference evidence="2 3" key="1">
    <citation type="submission" date="2018-10" db="EMBL/GenBank/DDBJ databases">
        <authorList>
            <consortium name="Pathogen Informatics"/>
        </authorList>
    </citation>
    <scope>NUCLEOTIDE SEQUENCE [LARGE SCALE GENOMIC DNA]</scope>
</reference>
<proteinExistence type="predicted"/>
<sequence length="98" mass="10466">MILVRVDRKGIEGDSSIAGSDHRCGGIGQLSEERTRCTKVSIRWRTPNSLHPVSSFSLALSLALSVISLSAQFPCPPFPHTQPPPTTTTLDVLPACPG</sequence>
<gene>
    <name evidence="2" type="ORF">MCOS_LOCUS4024</name>
</gene>
<accession>A0A0R3UAS5</accession>
<evidence type="ECO:0000256" key="1">
    <source>
        <dbReference type="SAM" id="MobiDB-lite"/>
    </source>
</evidence>
<feature type="region of interest" description="Disordered" evidence="1">
    <location>
        <begin position="79"/>
        <end position="98"/>
    </location>
</feature>
<evidence type="ECO:0000313" key="2">
    <source>
        <dbReference type="EMBL" id="VDD78021.1"/>
    </source>
</evidence>